<evidence type="ECO:0000313" key="7">
    <source>
        <dbReference type="EMBL" id="KJF17907.1"/>
    </source>
</evidence>
<dbReference type="RefSeq" id="WP_152625898.1">
    <property type="nucleotide sequence ID" value="NZ_JXYS01000027.1"/>
</dbReference>
<evidence type="ECO:0000313" key="8">
    <source>
        <dbReference type="Proteomes" id="UP000032360"/>
    </source>
</evidence>
<dbReference type="EC" id="2.4.2.10" evidence="2 6"/>
<dbReference type="PANTHER" id="PTHR19278">
    <property type="entry name" value="OROTATE PHOSPHORIBOSYLTRANSFERASE"/>
    <property type="match status" value="1"/>
</dbReference>
<dbReference type="InterPro" id="IPR000836">
    <property type="entry name" value="PRTase_dom"/>
</dbReference>
<dbReference type="GO" id="GO:0004588">
    <property type="term" value="F:orotate phosphoribosyltransferase activity"/>
    <property type="evidence" value="ECO:0007669"/>
    <property type="project" value="UniProtKB-UniRule"/>
</dbReference>
<dbReference type="OrthoDB" id="1493031at2"/>
<gene>
    <name evidence="6 7" type="primary">pyrE</name>
    <name evidence="7" type="ORF">AXFE_11890</name>
</gene>
<comment type="cofactor">
    <cofactor evidence="6">
        <name>Mg(2+)</name>
        <dbReference type="ChEBI" id="CHEBI:18420"/>
    </cofactor>
</comment>
<sequence>MTRYQQLSAMYPENLQEALNLTDSVRKDLLMTHLEEFSIRKGDFILKSGRKSKWFIDSKATACHPQGILLVAVSIMKILPPDIDGIGGLTMGADPVSYATAAIGCAMGRMLGSFSVRKEEKDHGGKGRIAGVLNSGNHLAIAEDTVTRGTSIFEAIEQVRRCDGDVTFVTAIVDRGGTVARMCNDQGIVYKPLVTAPELGFEYEGA</sequence>
<dbReference type="AlphaFoldDB" id="A0A0D8HJH5"/>
<dbReference type="GO" id="GO:0000287">
    <property type="term" value="F:magnesium ion binding"/>
    <property type="evidence" value="ECO:0007669"/>
    <property type="project" value="UniProtKB-UniRule"/>
</dbReference>
<keyword evidence="6" id="KW-0460">Magnesium</keyword>
<dbReference type="SUPFAM" id="SSF53271">
    <property type="entry name" value="PRTase-like"/>
    <property type="match status" value="1"/>
</dbReference>
<feature type="binding site" evidence="6">
    <location>
        <position position="117"/>
    </location>
    <ligand>
        <name>5-phospho-alpha-D-ribose 1-diphosphate</name>
        <dbReference type="ChEBI" id="CHEBI:58017"/>
        <note>ligand shared between dimeric partners</note>
    </ligand>
</feature>
<dbReference type="InterPro" id="IPR029057">
    <property type="entry name" value="PRTase-like"/>
</dbReference>
<evidence type="ECO:0000256" key="6">
    <source>
        <dbReference type="HAMAP-Rule" id="MF_01208"/>
    </source>
</evidence>
<evidence type="ECO:0000256" key="5">
    <source>
        <dbReference type="ARBA" id="ARBA00022975"/>
    </source>
</evidence>
<dbReference type="UniPathway" id="UPA00070">
    <property type="reaction ID" value="UER00119"/>
</dbReference>
<proteinExistence type="inferred from homology"/>
<feature type="binding site" evidence="6">
    <location>
        <position position="175"/>
    </location>
    <ligand>
        <name>orotate</name>
        <dbReference type="ChEBI" id="CHEBI:30839"/>
    </ligand>
</feature>
<comment type="catalytic activity">
    <reaction evidence="6">
        <text>orotidine 5'-phosphate + diphosphate = orotate + 5-phospho-alpha-D-ribose 1-diphosphate</text>
        <dbReference type="Rhea" id="RHEA:10380"/>
        <dbReference type="ChEBI" id="CHEBI:30839"/>
        <dbReference type="ChEBI" id="CHEBI:33019"/>
        <dbReference type="ChEBI" id="CHEBI:57538"/>
        <dbReference type="ChEBI" id="CHEBI:58017"/>
        <dbReference type="EC" id="2.4.2.10"/>
    </reaction>
</comment>
<protein>
    <recommendedName>
        <fullName evidence="2 6">Orotate phosphoribosyltransferase</fullName>
        <shortName evidence="6">OPRT</shortName>
        <shortName evidence="6">OPRTase</shortName>
        <ecNumber evidence="2 6">2.4.2.10</ecNumber>
    </recommendedName>
</protein>
<organism evidence="7 8">
    <name type="scientific">Acidithrix ferrooxidans</name>
    <dbReference type="NCBI Taxonomy" id="1280514"/>
    <lineage>
        <taxon>Bacteria</taxon>
        <taxon>Bacillati</taxon>
        <taxon>Actinomycetota</taxon>
        <taxon>Acidimicrobiia</taxon>
        <taxon>Acidimicrobiales</taxon>
        <taxon>Acidimicrobiaceae</taxon>
        <taxon>Acidithrix</taxon>
    </lineage>
</organism>
<feature type="binding site" description="in other chain" evidence="6">
    <location>
        <position position="47"/>
    </location>
    <ligand>
        <name>5-phospho-alpha-D-ribose 1-diphosphate</name>
        <dbReference type="ChEBI" id="CHEBI:58017"/>
        <note>ligand shared between dimeric partners</note>
    </ligand>
</feature>
<feature type="binding site" evidence="6">
    <location>
        <position position="123"/>
    </location>
    <ligand>
        <name>5-phospho-alpha-D-ribose 1-diphosphate</name>
        <dbReference type="ChEBI" id="CHEBI:58017"/>
        <note>ligand shared between dimeric partners</note>
    </ligand>
</feature>
<comment type="caution">
    <text evidence="7">The sequence shown here is derived from an EMBL/GenBank/DDBJ whole genome shotgun (WGS) entry which is preliminary data.</text>
</comment>
<keyword evidence="5 6" id="KW-0665">Pyrimidine biosynthesis</keyword>
<comment type="function">
    <text evidence="6">Catalyzes the transfer of a ribosyl phosphate group from 5-phosphoribose 1-diphosphate to orotate, leading to the formation of orotidine monophosphate (OMP).</text>
</comment>
<dbReference type="Proteomes" id="UP000032360">
    <property type="component" value="Unassembled WGS sequence"/>
</dbReference>
<comment type="subunit">
    <text evidence="6">Homodimer.</text>
</comment>
<comment type="pathway">
    <text evidence="1 6">Pyrimidine metabolism; UMP biosynthesis via de novo pathway; UMP from orotate: step 1/2.</text>
</comment>
<evidence type="ECO:0000256" key="1">
    <source>
        <dbReference type="ARBA" id="ARBA00004889"/>
    </source>
</evidence>
<name>A0A0D8HJH5_9ACTN</name>
<dbReference type="Gene3D" id="3.40.50.2020">
    <property type="match status" value="1"/>
</dbReference>
<evidence type="ECO:0000256" key="3">
    <source>
        <dbReference type="ARBA" id="ARBA00022676"/>
    </source>
</evidence>
<evidence type="ECO:0000256" key="2">
    <source>
        <dbReference type="ARBA" id="ARBA00011971"/>
    </source>
</evidence>
<dbReference type="CDD" id="cd06223">
    <property type="entry name" value="PRTases_typeI"/>
    <property type="match status" value="1"/>
</dbReference>
<keyword evidence="8" id="KW-1185">Reference proteome</keyword>
<dbReference type="EMBL" id="JXYS01000027">
    <property type="protein sequence ID" value="KJF17907.1"/>
    <property type="molecule type" value="Genomic_DNA"/>
</dbReference>
<feature type="binding site" description="in other chain" evidence="6">
    <location>
        <begin position="143"/>
        <end position="151"/>
    </location>
    <ligand>
        <name>5-phospho-alpha-D-ribose 1-diphosphate</name>
        <dbReference type="ChEBI" id="CHEBI:58017"/>
        <note>ligand shared between dimeric partners</note>
    </ligand>
</feature>
<dbReference type="HAMAP" id="MF_01208">
    <property type="entry name" value="PyrE"/>
    <property type="match status" value="1"/>
</dbReference>
<reference evidence="7 8" key="1">
    <citation type="submission" date="2015-01" db="EMBL/GenBank/DDBJ databases">
        <title>Draft genome of the acidophilic iron oxidizer Acidithrix ferrooxidans strain Py-F3.</title>
        <authorList>
            <person name="Poehlein A."/>
            <person name="Eisen S."/>
            <person name="Schloemann M."/>
            <person name="Johnson B.D."/>
            <person name="Daniel R."/>
            <person name="Muehling M."/>
        </authorList>
    </citation>
    <scope>NUCLEOTIDE SEQUENCE [LARGE SCALE GENOMIC DNA]</scope>
    <source>
        <strain evidence="7 8">Py-F3</strain>
    </source>
</reference>
<comment type="similarity">
    <text evidence="6">Belongs to the purine/pyrimidine phosphoribosyltransferase family. PyrE subfamily.</text>
</comment>
<keyword evidence="4 6" id="KW-0808">Transferase</keyword>
<comment type="caution">
    <text evidence="6">Lacks conserved residue(s) required for the propagation of feature annotation.</text>
</comment>
<feature type="binding site" evidence="6">
    <location>
        <position position="121"/>
    </location>
    <ligand>
        <name>5-phospho-alpha-D-ribose 1-diphosphate</name>
        <dbReference type="ChEBI" id="CHEBI:58017"/>
        <note>ligand shared between dimeric partners</note>
    </ligand>
</feature>
<evidence type="ECO:0000256" key="4">
    <source>
        <dbReference type="ARBA" id="ARBA00022679"/>
    </source>
</evidence>
<dbReference type="STRING" id="1280514.AXFE_11890"/>
<dbReference type="InterPro" id="IPR023031">
    <property type="entry name" value="OPRT"/>
</dbReference>
<dbReference type="GO" id="GO:0019856">
    <property type="term" value="P:pyrimidine nucleobase biosynthetic process"/>
    <property type="evidence" value="ECO:0007669"/>
    <property type="project" value="TreeGrafter"/>
</dbReference>
<feature type="binding site" evidence="6">
    <location>
        <position position="147"/>
    </location>
    <ligand>
        <name>orotate</name>
        <dbReference type="ChEBI" id="CHEBI:30839"/>
    </ligand>
</feature>
<keyword evidence="3 6" id="KW-0328">Glycosyltransferase</keyword>
<accession>A0A0D8HJH5</accession>
<dbReference type="PANTHER" id="PTHR19278:SF9">
    <property type="entry name" value="URIDINE 5'-MONOPHOSPHATE SYNTHASE"/>
    <property type="match status" value="1"/>
</dbReference>
<dbReference type="GO" id="GO:0044205">
    <property type="term" value="P:'de novo' UMP biosynthetic process"/>
    <property type="evidence" value="ECO:0007669"/>
    <property type="project" value="UniProtKB-UniRule"/>
</dbReference>
<feature type="binding site" description="in other chain" evidence="6">
    <location>
        <position position="118"/>
    </location>
    <ligand>
        <name>5-phospho-alpha-D-ribose 1-diphosphate</name>
        <dbReference type="ChEBI" id="CHEBI:58017"/>
        <note>ligand shared between dimeric partners</note>
    </ligand>
</feature>